<evidence type="ECO:0000256" key="2">
    <source>
        <dbReference type="SAM" id="SignalP"/>
    </source>
</evidence>
<keyword evidence="1" id="KW-1133">Transmembrane helix</keyword>
<proteinExistence type="predicted"/>
<accession>A0ABP0YIF4</accession>
<keyword evidence="4" id="KW-1185">Reference proteome</keyword>
<feature type="chain" id="PRO_5045116223" evidence="2">
    <location>
        <begin position="16"/>
        <end position="100"/>
    </location>
</feature>
<evidence type="ECO:0000313" key="4">
    <source>
        <dbReference type="Proteomes" id="UP001642487"/>
    </source>
</evidence>
<keyword evidence="1" id="KW-0812">Transmembrane</keyword>
<sequence>MLSFAWISLCTIALGIPISLFCNVTTDNVPALGNETVFFFSAFYNIISSVVLDFRIGAINLIMETRRTIPSLENHPPFTLKNALAASSLPKEDTLAKYVF</sequence>
<evidence type="ECO:0000313" key="3">
    <source>
        <dbReference type="EMBL" id="CAK9320176.1"/>
    </source>
</evidence>
<gene>
    <name evidence="3" type="ORF">CITCOLO1_LOCUS12218</name>
</gene>
<evidence type="ECO:0000256" key="1">
    <source>
        <dbReference type="SAM" id="Phobius"/>
    </source>
</evidence>
<keyword evidence="1" id="KW-0472">Membrane</keyword>
<keyword evidence="2" id="KW-0732">Signal</keyword>
<dbReference type="EMBL" id="OZ021738">
    <property type="protein sequence ID" value="CAK9320176.1"/>
    <property type="molecule type" value="Genomic_DNA"/>
</dbReference>
<dbReference type="Proteomes" id="UP001642487">
    <property type="component" value="Chromosome 4"/>
</dbReference>
<reference evidence="3 4" key="1">
    <citation type="submission" date="2024-03" db="EMBL/GenBank/DDBJ databases">
        <authorList>
            <person name="Gkanogiannis A."/>
            <person name="Becerra Lopez-Lavalle L."/>
        </authorList>
    </citation>
    <scope>NUCLEOTIDE SEQUENCE [LARGE SCALE GENOMIC DNA]</scope>
</reference>
<organism evidence="3 4">
    <name type="scientific">Citrullus colocynthis</name>
    <name type="common">colocynth</name>
    <dbReference type="NCBI Taxonomy" id="252529"/>
    <lineage>
        <taxon>Eukaryota</taxon>
        <taxon>Viridiplantae</taxon>
        <taxon>Streptophyta</taxon>
        <taxon>Embryophyta</taxon>
        <taxon>Tracheophyta</taxon>
        <taxon>Spermatophyta</taxon>
        <taxon>Magnoliopsida</taxon>
        <taxon>eudicotyledons</taxon>
        <taxon>Gunneridae</taxon>
        <taxon>Pentapetalae</taxon>
        <taxon>rosids</taxon>
        <taxon>fabids</taxon>
        <taxon>Cucurbitales</taxon>
        <taxon>Cucurbitaceae</taxon>
        <taxon>Benincaseae</taxon>
        <taxon>Citrullus</taxon>
    </lineage>
</organism>
<feature type="signal peptide" evidence="2">
    <location>
        <begin position="1"/>
        <end position="15"/>
    </location>
</feature>
<name>A0ABP0YIF4_9ROSI</name>
<protein>
    <submittedName>
        <fullName evidence="3">Uncharacterized protein</fullName>
    </submittedName>
</protein>
<feature type="transmembrane region" description="Helical" evidence="1">
    <location>
        <begin position="38"/>
        <end position="62"/>
    </location>
</feature>